<dbReference type="AlphaFoldDB" id="A0A917CR86"/>
<keyword evidence="1" id="KW-1133">Transmembrane helix</keyword>
<organism evidence="2 3">
    <name type="scientific">Rhodococcoides trifolii</name>
    <dbReference type="NCBI Taxonomy" id="908250"/>
    <lineage>
        <taxon>Bacteria</taxon>
        <taxon>Bacillati</taxon>
        <taxon>Actinomycetota</taxon>
        <taxon>Actinomycetes</taxon>
        <taxon>Mycobacteriales</taxon>
        <taxon>Nocardiaceae</taxon>
        <taxon>Rhodococcoides</taxon>
    </lineage>
</organism>
<sequence>MRRQIAAAEILMAVVAVVVAVLLWRGGVRVDSYGPLLPGSPGFTTTYYSGPWIGGSVAVMALAALLAFDAARRNTPNEN</sequence>
<keyword evidence="1" id="KW-0472">Membrane</keyword>
<evidence type="ECO:0000313" key="3">
    <source>
        <dbReference type="Proteomes" id="UP000654257"/>
    </source>
</evidence>
<dbReference type="Proteomes" id="UP000654257">
    <property type="component" value="Unassembled WGS sequence"/>
</dbReference>
<protein>
    <submittedName>
        <fullName evidence="2">Uncharacterized protein</fullName>
    </submittedName>
</protein>
<feature type="transmembrane region" description="Helical" evidence="1">
    <location>
        <begin position="47"/>
        <end position="68"/>
    </location>
</feature>
<evidence type="ECO:0000256" key="1">
    <source>
        <dbReference type="SAM" id="Phobius"/>
    </source>
</evidence>
<reference evidence="2" key="2">
    <citation type="submission" date="2020-09" db="EMBL/GenBank/DDBJ databases">
        <authorList>
            <person name="Sun Q."/>
            <person name="Sedlacek I."/>
        </authorList>
    </citation>
    <scope>NUCLEOTIDE SEQUENCE</scope>
    <source>
        <strain evidence="2">CCM 7905</strain>
    </source>
</reference>
<dbReference type="RefSeq" id="WP_188543297.1">
    <property type="nucleotide sequence ID" value="NZ_BMCU01000001.1"/>
</dbReference>
<proteinExistence type="predicted"/>
<name>A0A917CR86_9NOCA</name>
<gene>
    <name evidence="2" type="ORF">GCM10007304_07200</name>
</gene>
<accession>A0A917CR86</accession>
<comment type="caution">
    <text evidence="2">The sequence shown here is derived from an EMBL/GenBank/DDBJ whole genome shotgun (WGS) entry which is preliminary data.</text>
</comment>
<keyword evidence="3" id="KW-1185">Reference proteome</keyword>
<keyword evidence="1" id="KW-0812">Transmembrane</keyword>
<feature type="transmembrane region" description="Helical" evidence="1">
    <location>
        <begin position="7"/>
        <end position="27"/>
    </location>
</feature>
<reference evidence="2" key="1">
    <citation type="journal article" date="2014" name="Int. J. Syst. Evol. Microbiol.">
        <title>Complete genome sequence of Corynebacterium casei LMG S-19264T (=DSM 44701T), isolated from a smear-ripened cheese.</title>
        <authorList>
            <consortium name="US DOE Joint Genome Institute (JGI-PGF)"/>
            <person name="Walter F."/>
            <person name="Albersmeier A."/>
            <person name="Kalinowski J."/>
            <person name="Ruckert C."/>
        </authorList>
    </citation>
    <scope>NUCLEOTIDE SEQUENCE</scope>
    <source>
        <strain evidence="2">CCM 7905</strain>
    </source>
</reference>
<dbReference type="EMBL" id="BMCU01000001">
    <property type="protein sequence ID" value="GGF95882.1"/>
    <property type="molecule type" value="Genomic_DNA"/>
</dbReference>
<evidence type="ECO:0000313" key="2">
    <source>
        <dbReference type="EMBL" id="GGF95882.1"/>
    </source>
</evidence>